<dbReference type="AlphaFoldDB" id="A0A843VVJ6"/>
<dbReference type="Proteomes" id="UP000652761">
    <property type="component" value="Unassembled WGS sequence"/>
</dbReference>
<organism evidence="1 2">
    <name type="scientific">Colocasia esculenta</name>
    <name type="common">Wild taro</name>
    <name type="synonym">Arum esculentum</name>
    <dbReference type="NCBI Taxonomy" id="4460"/>
    <lineage>
        <taxon>Eukaryota</taxon>
        <taxon>Viridiplantae</taxon>
        <taxon>Streptophyta</taxon>
        <taxon>Embryophyta</taxon>
        <taxon>Tracheophyta</taxon>
        <taxon>Spermatophyta</taxon>
        <taxon>Magnoliopsida</taxon>
        <taxon>Liliopsida</taxon>
        <taxon>Araceae</taxon>
        <taxon>Aroideae</taxon>
        <taxon>Colocasieae</taxon>
        <taxon>Colocasia</taxon>
    </lineage>
</organism>
<sequence>MTIWNQWAASLVITSRTLWPLLKGGKVKVPTFLVPATQKLESINSVMRKRKEIRIRRMQGRRQHAGGLGGSTSHLNEINIFGGFKK</sequence>
<reference evidence="1" key="1">
    <citation type="submission" date="2017-07" db="EMBL/GenBank/DDBJ databases">
        <title>Taro Niue Genome Assembly and Annotation.</title>
        <authorList>
            <person name="Atibalentja N."/>
            <person name="Keating K."/>
            <person name="Fields C.J."/>
        </authorList>
    </citation>
    <scope>NUCLEOTIDE SEQUENCE</scope>
    <source>
        <strain evidence="1">Niue_2</strain>
        <tissue evidence="1">Leaf</tissue>
    </source>
</reference>
<dbReference type="EMBL" id="NMUH01002168">
    <property type="protein sequence ID" value="MQL98307.1"/>
    <property type="molecule type" value="Genomic_DNA"/>
</dbReference>
<comment type="caution">
    <text evidence="1">The sequence shown here is derived from an EMBL/GenBank/DDBJ whole genome shotgun (WGS) entry which is preliminary data.</text>
</comment>
<accession>A0A843VVJ6</accession>
<name>A0A843VVJ6_COLES</name>
<evidence type="ECO:0000313" key="1">
    <source>
        <dbReference type="EMBL" id="MQL98307.1"/>
    </source>
</evidence>
<protein>
    <submittedName>
        <fullName evidence="1">Uncharacterized protein</fullName>
    </submittedName>
</protein>
<proteinExistence type="predicted"/>
<gene>
    <name evidence="1" type="ORF">Taro_031017</name>
</gene>
<evidence type="ECO:0000313" key="2">
    <source>
        <dbReference type="Proteomes" id="UP000652761"/>
    </source>
</evidence>
<keyword evidence="2" id="KW-1185">Reference proteome</keyword>